<proteinExistence type="predicted"/>
<dbReference type="AlphaFoldDB" id="A0A6V7P4N2"/>
<dbReference type="PANTHER" id="PTHR15503">
    <property type="entry name" value="LDOC1 RELATED"/>
    <property type="match status" value="1"/>
</dbReference>
<dbReference type="InterPro" id="IPR021109">
    <property type="entry name" value="Peptidase_aspartic_dom_sf"/>
</dbReference>
<dbReference type="InterPro" id="IPR032567">
    <property type="entry name" value="RTL1-rel"/>
</dbReference>
<dbReference type="Gene3D" id="2.40.70.10">
    <property type="entry name" value="Acid Proteases"/>
    <property type="match status" value="1"/>
</dbReference>
<evidence type="ECO:0000313" key="1">
    <source>
        <dbReference type="EMBL" id="CAD1825805.1"/>
    </source>
</evidence>
<organism evidence="1">
    <name type="scientific">Ananas comosus var. bracteatus</name>
    <name type="common">red pineapple</name>
    <dbReference type="NCBI Taxonomy" id="296719"/>
    <lineage>
        <taxon>Eukaryota</taxon>
        <taxon>Viridiplantae</taxon>
        <taxon>Streptophyta</taxon>
        <taxon>Embryophyta</taxon>
        <taxon>Tracheophyta</taxon>
        <taxon>Spermatophyta</taxon>
        <taxon>Magnoliopsida</taxon>
        <taxon>Liliopsida</taxon>
        <taxon>Poales</taxon>
        <taxon>Bromeliaceae</taxon>
        <taxon>Bromelioideae</taxon>
        <taxon>Ananas</taxon>
    </lineage>
</organism>
<evidence type="ECO:0008006" key="2">
    <source>
        <dbReference type="Google" id="ProtNLM"/>
    </source>
</evidence>
<dbReference type="InterPro" id="IPR043502">
    <property type="entry name" value="DNA/RNA_pol_sf"/>
</dbReference>
<protein>
    <recommendedName>
        <fullName evidence="2">Reverse transcriptase domain-containing protein</fullName>
    </recommendedName>
</protein>
<gene>
    <name evidence="1" type="ORF">CB5_LOCUS9016</name>
</gene>
<name>A0A6V7P4N2_ANACO</name>
<dbReference type="SUPFAM" id="SSF56672">
    <property type="entry name" value="DNA/RNA polymerases"/>
    <property type="match status" value="1"/>
</dbReference>
<dbReference type="EMBL" id="LR862145">
    <property type="protein sequence ID" value="CAD1825805.1"/>
    <property type="molecule type" value="Genomic_DNA"/>
</dbReference>
<sequence length="185" mass="21193">MVKVDNKSLLANLHVMDMHDFDVILGMDWLSSHFTTLNCREKWVTFNIPGEGYFIVLESGAYNPLPIISCLQVTRLLRSGCTGFVALVKDLNSNISRLEDISVVNKFLDVFLEDLPELPPDREIEFCVDLAPRTYPISKTPYRMSPVELKELQVQFQKLLDKGFIRPSVSSWGTPMLLSRRRMVL</sequence>
<dbReference type="Pfam" id="PF08284">
    <property type="entry name" value="RVP_2"/>
    <property type="match status" value="1"/>
</dbReference>
<reference evidence="1" key="1">
    <citation type="submission" date="2020-07" db="EMBL/GenBank/DDBJ databases">
        <authorList>
            <person name="Lin J."/>
        </authorList>
    </citation>
    <scope>NUCLEOTIDE SEQUENCE</scope>
</reference>
<accession>A0A6V7P4N2</accession>
<dbReference type="Gene3D" id="3.10.10.10">
    <property type="entry name" value="HIV Type 1 Reverse Transcriptase, subunit A, domain 1"/>
    <property type="match status" value="1"/>
</dbReference>
<dbReference type="PANTHER" id="PTHR15503:SF45">
    <property type="entry name" value="RNA-DIRECTED DNA POLYMERASE HOMOLOG"/>
    <property type="match status" value="1"/>
</dbReference>